<evidence type="ECO:0000313" key="2">
    <source>
        <dbReference type="EMBL" id="KAF0902473.1"/>
    </source>
</evidence>
<dbReference type="EMBL" id="SPHZ02000008">
    <property type="protein sequence ID" value="KAF0902473.1"/>
    <property type="molecule type" value="Genomic_DNA"/>
</dbReference>
<name>A0A6G1CSA4_9ORYZ</name>
<organism evidence="2 3">
    <name type="scientific">Oryza meyeriana var. granulata</name>
    <dbReference type="NCBI Taxonomy" id="110450"/>
    <lineage>
        <taxon>Eukaryota</taxon>
        <taxon>Viridiplantae</taxon>
        <taxon>Streptophyta</taxon>
        <taxon>Embryophyta</taxon>
        <taxon>Tracheophyta</taxon>
        <taxon>Spermatophyta</taxon>
        <taxon>Magnoliopsida</taxon>
        <taxon>Liliopsida</taxon>
        <taxon>Poales</taxon>
        <taxon>Poaceae</taxon>
        <taxon>BOP clade</taxon>
        <taxon>Oryzoideae</taxon>
        <taxon>Oryzeae</taxon>
        <taxon>Oryzinae</taxon>
        <taxon>Oryza</taxon>
        <taxon>Oryza meyeriana</taxon>
    </lineage>
</organism>
<reference evidence="2 3" key="1">
    <citation type="submission" date="2019-11" db="EMBL/GenBank/DDBJ databases">
        <title>Whole genome sequence of Oryza granulata.</title>
        <authorList>
            <person name="Li W."/>
        </authorList>
    </citation>
    <scope>NUCLEOTIDE SEQUENCE [LARGE SCALE GENOMIC DNA]</scope>
    <source>
        <strain evidence="3">cv. Menghai</strain>
        <tissue evidence="2">Leaf</tissue>
    </source>
</reference>
<accession>A0A6G1CSA4</accession>
<feature type="region of interest" description="Disordered" evidence="1">
    <location>
        <begin position="1"/>
        <end position="49"/>
    </location>
</feature>
<sequence>MKTIKRAEGEERERERTAPHADIAGEFTGDVPAGDTGSGNRPSCKAPARSLMPLAQRPLPRLCSKVGQSYQRACFTPLLLCWAPSTTFSPSLAPAILGVLPSHRTHLNLTFLPYSHPSLSDPMSASKPLVSLPAAMVVASYARVRSLI</sequence>
<protein>
    <submittedName>
        <fullName evidence="2">Uncharacterized protein</fullName>
    </submittedName>
</protein>
<evidence type="ECO:0000256" key="1">
    <source>
        <dbReference type="SAM" id="MobiDB-lite"/>
    </source>
</evidence>
<gene>
    <name evidence="2" type="ORF">E2562_016296</name>
</gene>
<comment type="caution">
    <text evidence="2">The sequence shown here is derived from an EMBL/GenBank/DDBJ whole genome shotgun (WGS) entry which is preliminary data.</text>
</comment>
<feature type="compositionally biased region" description="Basic and acidic residues" evidence="1">
    <location>
        <begin position="1"/>
        <end position="19"/>
    </location>
</feature>
<dbReference type="Proteomes" id="UP000479710">
    <property type="component" value="Unassembled WGS sequence"/>
</dbReference>
<proteinExistence type="predicted"/>
<dbReference type="AlphaFoldDB" id="A0A6G1CSA4"/>
<evidence type="ECO:0000313" key="3">
    <source>
        <dbReference type="Proteomes" id="UP000479710"/>
    </source>
</evidence>
<keyword evidence="3" id="KW-1185">Reference proteome</keyword>